<dbReference type="Proteomes" id="UP000232883">
    <property type="component" value="Chromosome"/>
</dbReference>
<dbReference type="AlphaFoldDB" id="A0A2K8ZB16"/>
<proteinExistence type="predicted"/>
<sequence>MKYKPIKALPSFEENPFVEKAIQDVKIIKRQQIIRPKNRDEVQQIVSTDGEVTGYSSFTRFIEVDEEKFTKLYLSQFANFWELSKPAIRVFGYILTVLQPKKDDFIFDMEDCLSYTKYAQRNHVVSGLSNLIECQIIAKSNKDYKYFINPLMVFNGDRVAFTKMYVKKKKDKEKLDSNQLDLFRQETLQPSQADYKNIS</sequence>
<dbReference type="OrthoDB" id="3015044at2"/>
<dbReference type="KEGG" id="spir:CWM47_37715"/>
<evidence type="ECO:0000313" key="1">
    <source>
        <dbReference type="EMBL" id="AUD07058.1"/>
    </source>
</evidence>
<organism evidence="1 2">
    <name type="scientific">Spirosoma pollinicola</name>
    <dbReference type="NCBI Taxonomy" id="2057025"/>
    <lineage>
        <taxon>Bacteria</taxon>
        <taxon>Pseudomonadati</taxon>
        <taxon>Bacteroidota</taxon>
        <taxon>Cytophagia</taxon>
        <taxon>Cytophagales</taxon>
        <taxon>Cytophagaceae</taxon>
        <taxon>Spirosoma</taxon>
    </lineage>
</organism>
<dbReference type="RefSeq" id="WP_100993626.1">
    <property type="nucleotide sequence ID" value="NZ_CP025096.1"/>
</dbReference>
<protein>
    <submittedName>
        <fullName evidence="1">RepA protein</fullName>
    </submittedName>
</protein>
<evidence type="ECO:0000313" key="2">
    <source>
        <dbReference type="Proteomes" id="UP000232883"/>
    </source>
</evidence>
<keyword evidence="2" id="KW-1185">Reference proteome</keyword>
<dbReference type="EMBL" id="CP025096">
    <property type="protein sequence ID" value="AUD07058.1"/>
    <property type="molecule type" value="Genomic_DNA"/>
</dbReference>
<accession>A0A2K8ZB16</accession>
<reference evidence="1 2" key="1">
    <citation type="submission" date="2017-11" db="EMBL/GenBank/DDBJ databases">
        <title>Taxonomic description and genome sequences of Spirosoma HA7 sp. nov., isolated from pollen microhabitat of Corylus avellana.</title>
        <authorList>
            <person name="Ambika Manirajan B."/>
            <person name="Suarez C."/>
            <person name="Ratering S."/>
            <person name="Geissler-Plaum R."/>
            <person name="Cardinale M."/>
            <person name="Sylvia S."/>
        </authorList>
    </citation>
    <scope>NUCLEOTIDE SEQUENCE [LARGE SCALE GENOMIC DNA]</scope>
    <source>
        <strain evidence="1 2">HA7</strain>
    </source>
</reference>
<name>A0A2K8ZB16_9BACT</name>
<gene>
    <name evidence="1" type="ORF">CWM47_37715</name>
</gene>